<dbReference type="RefSeq" id="XP_012796500.2">
    <property type="nucleotide sequence ID" value="XM_012941046.3"/>
</dbReference>
<evidence type="ECO:0000256" key="9">
    <source>
        <dbReference type="RuleBase" id="RU010713"/>
    </source>
</evidence>
<reference evidence="10" key="3">
    <citation type="submission" date="2021-06" db="EMBL/GenBank/DDBJ databases">
        <title>Chromosome-level genome assembly for S. haematobium.</title>
        <authorList>
            <person name="Stroehlein A.J."/>
        </authorList>
    </citation>
    <scope>NUCLEOTIDE SEQUENCE</scope>
</reference>
<evidence type="ECO:0000313" key="11">
    <source>
        <dbReference type="Proteomes" id="UP000471633"/>
    </source>
</evidence>
<name>A0A6A5DI16_SCHHA</name>
<proteinExistence type="inferred from homology"/>
<keyword evidence="3" id="KW-1003">Cell membrane</keyword>
<evidence type="ECO:0000256" key="7">
    <source>
        <dbReference type="ARBA" id="ARBA00023136"/>
    </source>
</evidence>
<dbReference type="Pfam" id="PF00876">
    <property type="entry name" value="Innexin"/>
    <property type="match status" value="1"/>
</dbReference>
<evidence type="ECO:0000256" key="1">
    <source>
        <dbReference type="ARBA" id="ARBA00004651"/>
    </source>
</evidence>
<dbReference type="PANTHER" id="PTHR11893:SF36">
    <property type="entry name" value="INNEXIN-5"/>
    <property type="match status" value="1"/>
</dbReference>
<reference evidence="10" key="2">
    <citation type="journal article" date="2019" name="Gigascience">
        <title>High-quality Schistosoma haematobium genome achieved by single-molecule and long-range sequencing.</title>
        <authorList>
            <person name="Stroehlein A.J."/>
            <person name="Korhonen P.K."/>
            <person name="Chong T.M."/>
            <person name="Lim Y.L."/>
            <person name="Chan K.G."/>
            <person name="Webster B."/>
            <person name="Rollinson D."/>
            <person name="Brindley P.J."/>
            <person name="Gasser R.B."/>
            <person name="Young N.D."/>
        </authorList>
    </citation>
    <scope>NUCLEOTIDE SEQUENCE</scope>
</reference>
<accession>A0A6A5DI16</accession>
<reference evidence="10" key="4">
    <citation type="journal article" date="2022" name="PLoS Pathog.">
        <title>Chromosome-level genome of Schistosoma haematobium underpins genome-wide explorations of molecular variation.</title>
        <authorList>
            <person name="Stroehlein A.J."/>
            <person name="Korhonen P.K."/>
            <person name="Lee V.V."/>
            <person name="Ralph S.A."/>
            <person name="Mentink-Kane M."/>
            <person name="You H."/>
            <person name="McManus D.P."/>
            <person name="Tchuente L.T."/>
            <person name="Stothard J.R."/>
            <person name="Kaur P."/>
            <person name="Dudchenko O."/>
            <person name="Aiden E.L."/>
            <person name="Yang B."/>
            <person name="Yang H."/>
            <person name="Emery A.M."/>
            <person name="Webster B.L."/>
            <person name="Brindley P.J."/>
            <person name="Rollinson D."/>
            <person name="Chang B.C.H."/>
            <person name="Gasser R.B."/>
            <person name="Young N.D."/>
        </authorList>
    </citation>
    <scope>NUCLEOTIDE SEQUENCE</scope>
</reference>
<organism evidence="10 11">
    <name type="scientific">Schistosoma haematobium</name>
    <name type="common">Blood fluke</name>
    <dbReference type="NCBI Taxonomy" id="6185"/>
    <lineage>
        <taxon>Eukaryota</taxon>
        <taxon>Metazoa</taxon>
        <taxon>Spiralia</taxon>
        <taxon>Lophotrochozoa</taxon>
        <taxon>Platyhelminthes</taxon>
        <taxon>Trematoda</taxon>
        <taxon>Digenea</taxon>
        <taxon>Strigeidida</taxon>
        <taxon>Schistosomatoidea</taxon>
        <taxon>Schistosomatidae</taxon>
        <taxon>Schistosoma</taxon>
    </lineage>
</organism>
<keyword evidence="2 9" id="KW-0813">Transport</keyword>
<comment type="function">
    <text evidence="9">Structural component of the gap junctions.</text>
</comment>
<feature type="transmembrane region" description="Helical" evidence="9">
    <location>
        <begin position="173"/>
        <end position="195"/>
    </location>
</feature>
<dbReference type="InterPro" id="IPR000990">
    <property type="entry name" value="Innexin"/>
</dbReference>
<evidence type="ECO:0000313" key="10">
    <source>
        <dbReference type="EMBL" id="KAH9592904.1"/>
    </source>
</evidence>
<keyword evidence="6 9" id="KW-0406">Ion transport</keyword>
<evidence type="ECO:0000256" key="2">
    <source>
        <dbReference type="ARBA" id="ARBA00022448"/>
    </source>
</evidence>
<comment type="caution">
    <text evidence="10">The sequence shown here is derived from an EMBL/GenBank/DDBJ whole genome shotgun (WGS) entry which is preliminary data.</text>
</comment>
<gene>
    <name evidence="10" type="primary">INX2_1</name>
    <name evidence="9" type="synonym">inx</name>
    <name evidence="10" type="ORF">MS3_00004669</name>
</gene>
<evidence type="ECO:0000256" key="8">
    <source>
        <dbReference type="ARBA" id="ARBA00023303"/>
    </source>
</evidence>
<dbReference type="EMBL" id="AMPZ03000002">
    <property type="protein sequence ID" value="KAH9592904.1"/>
    <property type="molecule type" value="Genomic_DNA"/>
</dbReference>
<keyword evidence="5 9" id="KW-1133">Transmembrane helix</keyword>
<evidence type="ECO:0000256" key="6">
    <source>
        <dbReference type="ARBA" id="ARBA00023065"/>
    </source>
</evidence>
<dbReference type="GO" id="GO:0005921">
    <property type="term" value="C:gap junction"/>
    <property type="evidence" value="ECO:0007669"/>
    <property type="project" value="UniProtKB-UniRule"/>
</dbReference>
<dbReference type="GO" id="GO:0034220">
    <property type="term" value="P:monoatomic ion transmembrane transport"/>
    <property type="evidence" value="ECO:0007669"/>
    <property type="project" value="UniProtKB-KW"/>
</dbReference>
<keyword evidence="11" id="KW-1185">Reference proteome</keyword>
<feature type="transmembrane region" description="Helical" evidence="9">
    <location>
        <begin position="280"/>
        <end position="303"/>
    </location>
</feature>
<dbReference type="AlphaFoldDB" id="A0A6A5DI16"/>
<evidence type="ECO:0000256" key="5">
    <source>
        <dbReference type="ARBA" id="ARBA00022989"/>
    </source>
</evidence>
<dbReference type="KEGG" id="shx:MS3_00004669"/>
<comment type="subcellular location">
    <subcellularLocation>
        <location evidence="1 9">Cell membrane</location>
        <topology evidence="1 9">Multi-pass membrane protein</topology>
    </subcellularLocation>
</comment>
<dbReference type="PANTHER" id="PTHR11893">
    <property type="entry name" value="INNEXIN"/>
    <property type="match status" value="1"/>
</dbReference>
<feature type="transmembrane region" description="Helical" evidence="9">
    <location>
        <begin position="371"/>
        <end position="395"/>
    </location>
</feature>
<feature type="transmembrane region" description="Helical" evidence="9">
    <location>
        <begin position="98"/>
        <end position="118"/>
    </location>
</feature>
<dbReference type="GO" id="GO:0005886">
    <property type="term" value="C:plasma membrane"/>
    <property type="evidence" value="ECO:0007669"/>
    <property type="project" value="UniProtKB-SubCell"/>
</dbReference>
<evidence type="ECO:0000256" key="4">
    <source>
        <dbReference type="ARBA" id="ARBA00022692"/>
    </source>
</evidence>
<keyword evidence="8 9" id="KW-0407">Ion channel</keyword>
<sequence length="535" mass="62900">MSQLKLDYYGKHGSTERLFRLIVGLFSSAYPRVRLAGSPSNVIGFSLFKPKRKKKKRKVSFEEKMVLEFGLGFIDRLTGAKTTAYTHLEDLADRLNHFISCVIILMLSGVTMANVYFLRPISCTLPTSPDNKFNEFAESVCWVRGTIAIRENDQMPLTDEDWDQLRDKADMSFYQWVPFCLSIQAMLFFIPHIIWQSLATHLLGENLESILDMAYKANTADDYIKRQKFVESAAYQLFRLSCQHYNNHNHPLTKWSKIQQKYSNYSISSLFIIGKHIGNYISIIYIIIKLLYLMNLIGQLYIIKTLLGYHGNLYHFGNQLILTLKSKHEWIESEFFPRQTYCPIQVRHLGTKNNLFTAICALPVNMFNEKIYIFLWLWILFVTMITIISIINWVIRFIIKNCQTTYIQHYLVVSIQSQLLDKYFNHSFDCDGCNIQLNDIRIHQFIKKFIKNDGYFLIHMLRDNIGDIITGEILNQWWHMFIDYHKAYINREKQLKQNEHNNNNNKGKQYDYMNITLDNDTILNPNSDQSNGNFV</sequence>
<dbReference type="Proteomes" id="UP000471633">
    <property type="component" value="Unassembled WGS sequence"/>
</dbReference>
<evidence type="ECO:0000256" key="3">
    <source>
        <dbReference type="ARBA" id="ARBA00022475"/>
    </source>
</evidence>
<dbReference type="PRINTS" id="PR01262">
    <property type="entry name" value="INNEXIN"/>
</dbReference>
<dbReference type="GeneID" id="24592528"/>
<protein>
    <recommendedName>
        <fullName evidence="9">Innexin</fullName>
    </recommendedName>
</protein>
<comment type="similarity">
    <text evidence="9">Belongs to the pannexin family.</text>
</comment>
<keyword evidence="4 9" id="KW-0812">Transmembrane</keyword>
<keyword evidence="7 9" id="KW-0472">Membrane</keyword>
<dbReference type="PROSITE" id="PS51013">
    <property type="entry name" value="PANNEXIN"/>
    <property type="match status" value="1"/>
</dbReference>
<dbReference type="CTD" id="24592528"/>
<reference evidence="10" key="1">
    <citation type="journal article" date="2012" name="Nat. Genet.">
        <title>Whole-genome sequence of Schistosoma haematobium.</title>
        <authorList>
            <person name="Young N.D."/>
            <person name="Jex A.R."/>
            <person name="Li B."/>
            <person name="Liu S."/>
            <person name="Yang L."/>
            <person name="Xiong Z."/>
            <person name="Li Y."/>
            <person name="Cantacessi C."/>
            <person name="Hall R.S."/>
            <person name="Xu X."/>
            <person name="Chen F."/>
            <person name="Wu X."/>
            <person name="Zerlotini A."/>
            <person name="Oliveira G."/>
            <person name="Hofmann A."/>
            <person name="Zhang G."/>
            <person name="Fang X."/>
            <person name="Kang Y."/>
            <person name="Campbell B.E."/>
            <person name="Loukas A."/>
            <person name="Ranganathan S."/>
            <person name="Rollinson D."/>
            <person name="Rinaldi G."/>
            <person name="Brindley P.J."/>
            <person name="Yang H."/>
            <person name="Wang J."/>
            <person name="Wang J."/>
            <person name="Gasser R.B."/>
        </authorList>
    </citation>
    <scope>NUCLEOTIDE SEQUENCE</scope>
</reference>